<gene>
    <name evidence="2" type="ORF">NEZAVI_LOCUS11261</name>
</gene>
<evidence type="ECO:0000313" key="2">
    <source>
        <dbReference type="EMBL" id="CAH1402441.1"/>
    </source>
</evidence>
<organism evidence="2 3">
    <name type="scientific">Nezara viridula</name>
    <name type="common">Southern green stink bug</name>
    <name type="synonym">Cimex viridulus</name>
    <dbReference type="NCBI Taxonomy" id="85310"/>
    <lineage>
        <taxon>Eukaryota</taxon>
        <taxon>Metazoa</taxon>
        <taxon>Ecdysozoa</taxon>
        <taxon>Arthropoda</taxon>
        <taxon>Hexapoda</taxon>
        <taxon>Insecta</taxon>
        <taxon>Pterygota</taxon>
        <taxon>Neoptera</taxon>
        <taxon>Paraneoptera</taxon>
        <taxon>Hemiptera</taxon>
        <taxon>Heteroptera</taxon>
        <taxon>Panheteroptera</taxon>
        <taxon>Pentatomomorpha</taxon>
        <taxon>Pentatomoidea</taxon>
        <taxon>Pentatomidae</taxon>
        <taxon>Pentatominae</taxon>
        <taxon>Nezara</taxon>
    </lineage>
</organism>
<name>A0A9P0HJ33_NEZVI</name>
<protein>
    <recommendedName>
        <fullName evidence="4">Neuropeptide</fullName>
    </recommendedName>
</protein>
<evidence type="ECO:0000256" key="1">
    <source>
        <dbReference type="SAM" id="SignalP"/>
    </source>
</evidence>
<feature type="chain" id="PRO_5040383490" description="Neuropeptide" evidence="1">
    <location>
        <begin position="17"/>
        <end position="101"/>
    </location>
</feature>
<evidence type="ECO:0000313" key="3">
    <source>
        <dbReference type="Proteomes" id="UP001152798"/>
    </source>
</evidence>
<dbReference type="Proteomes" id="UP001152798">
    <property type="component" value="Chromosome 5"/>
</dbReference>
<accession>A0A9P0HJ33</accession>
<dbReference type="EMBL" id="OV725081">
    <property type="protein sequence ID" value="CAH1402441.1"/>
    <property type="molecule type" value="Genomic_DNA"/>
</dbReference>
<keyword evidence="1" id="KW-0732">Signal</keyword>
<keyword evidence="3" id="KW-1185">Reference proteome</keyword>
<sequence length="101" mass="10223">MKTVLVCLFLAGIAVAQHGYGWAGWSGNGLVAPAVAAHGLVAPAVAAPRFAAPSDAGPAAGGPASPGYVNRLLANAIARHNTPWGSIGHGHSLRYGPHYYQ</sequence>
<proteinExistence type="predicted"/>
<feature type="signal peptide" evidence="1">
    <location>
        <begin position="1"/>
        <end position="16"/>
    </location>
</feature>
<reference evidence="2" key="1">
    <citation type="submission" date="2022-01" db="EMBL/GenBank/DDBJ databases">
        <authorList>
            <person name="King R."/>
        </authorList>
    </citation>
    <scope>NUCLEOTIDE SEQUENCE</scope>
</reference>
<evidence type="ECO:0008006" key="4">
    <source>
        <dbReference type="Google" id="ProtNLM"/>
    </source>
</evidence>
<dbReference type="AlphaFoldDB" id="A0A9P0HJ33"/>